<reference evidence="4" key="1">
    <citation type="submission" date="2020-08" db="EMBL/GenBank/DDBJ databases">
        <title>Genome public.</title>
        <authorList>
            <person name="Liu C."/>
            <person name="Sun Q."/>
        </authorList>
    </citation>
    <scope>NUCLEOTIDE SEQUENCE</scope>
    <source>
        <strain evidence="4">NSJ-12</strain>
    </source>
</reference>
<name>A0A926IFJ2_9FIRM</name>
<dbReference type="NCBIfam" id="NF033546">
    <property type="entry name" value="transpos_IS21"/>
    <property type="match status" value="1"/>
</dbReference>
<evidence type="ECO:0000256" key="2">
    <source>
        <dbReference type="SAM" id="Coils"/>
    </source>
</evidence>
<evidence type="ECO:0000256" key="1">
    <source>
        <dbReference type="ARBA" id="ARBA00009277"/>
    </source>
</evidence>
<dbReference type="Gene3D" id="3.30.420.10">
    <property type="entry name" value="Ribonuclease H-like superfamily/Ribonuclease H"/>
    <property type="match status" value="1"/>
</dbReference>
<dbReference type="RefSeq" id="WP_330597793.1">
    <property type="nucleotide sequence ID" value="NZ_JACRSY010000087.1"/>
</dbReference>
<dbReference type="GO" id="GO:0015074">
    <property type="term" value="P:DNA integration"/>
    <property type="evidence" value="ECO:0007669"/>
    <property type="project" value="InterPro"/>
</dbReference>
<feature type="coiled-coil region" evidence="2">
    <location>
        <begin position="279"/>
        <end position="306"/>
    </location>
</feature>
<keyword evidence="2" id="KW-0175">Coiled coil</keyword>
<keyword evidence="5" id="KW-1185">Reference proteome</keyword>
<dbReference type="GO" id="GO:0003676">
    <property type="term" value="F:nucleic acid binding"/>
    <property type="evidence" value="ECO:0007669"/>
    <property type="project" value="InterPro"/>
</dbReference>
<dbReference type="SUPFAM" id="SSF53098">
    <property type="entry name" value="Ribonuclease H-like"/>
    <property type="match status" value="1"/>
</dbReference>
<dbReference type="Proteomes" id="UP000655830">
    <property type="component" value="Unassembled WGS sequence"/>
</dbReference>
<dbReference type="EMBL" id="JACRSY010000087">
    <property type="protein sequence ID" value="MBC8581737.1"/>
    <property type="molecule type" value="Genomic_DNA"/>
</dbReference>
<dbReference type="InterPro" id="IPR013324">
    <property type="entry name" value="RNA_pol_sigma_r3/r4-like"/>
</dbReference>
<gene>
    <name evidence="4" type="ORF">H8718_19895</name>
</gene>
<dbReference type="Pfam" id="PF06056">
    <property type="entry name" value="Terminase_5"/>
    <property type="match status" value="1"/>
</dbReference>
<dbReference type="PROSITE" id="PS50994">
    <property type="entry name" value="INTEGRASE"/>
    <property type="match status" value="1"/>
</dbReference>
<dbReference type="Pfam" id="PF22483">
    <property type="entry name" value="Mu-transpos_C_2"/>
    <property type="match status" value="1"/>
</dbReference>
<sequence>MAYHLKGYSNQEIANQMGISRPTVIKYVKQYNQELVDLEKATTMEEKEAIIIKSSSPPKYHAVNRKKIKLTPEVEQIIEVCLEENEIKRERGMRKLVMKNKDIHELLISKKFDISYRTVCHFVAERNQKQKEAYIRQEYPMAKAAEFDWGDVTLYIDELGCERRFKIGVFTLKYSDYRFAYLYTTENTESFLDIHTKFIEHIQGVPEEIVYDNALVQVQRLAGREKKPTEAVMRLSNYYGFNPRYTNYYRGNEKGHVERSVEVIRRKAYSKQHHFKTIADAVDALLQAVERENTKLKQRSQKSAETAFAEEKAYLNPARIPLDVTQVTCCKVDKYSLIYVDCNFYSVPDYLVQKEVKVHKGVSTIKIFYNQKFLFQTQRILGRNQYKIDIQHYLGTMKKKPGAIAHSLALKQATPWLQQIFHQHYTTNPKDFIYFLELIQDHSLNKVKFATEYLIRNQLPVTASHIKNEIIQARTVSTKVISFPSQEAIQAACQDQLSEISTLYNQGGCLWKNS</sequence>
<accession>A0A926IFJ2</accession>
<comment type="similarity">
    <text evidence="1">Belongs to the transposase IS21/IS408/IS1162 family.</text>
</comment>
<dbReference type="AlphaFoldDB" id="A0A926IFJ2"/>
<dbReference type="InterPro" id="IPR054353">
    <property type="entry name" value="IstA-like_C"/>
</dbReference>
<protein>
    <submittedName>
        <fullName evidence="4">IS21 family transposase</fullName>
    </submittedName>
</protein>
<evidence type="ECO:0000313" key="4">
    <source>
        <dbReference type="EMBL" id="MBC8581737.1"/>
    </source>
</evidence>
<comment type="caution">
    <text evidence="4">The sequence shown here is derived from an EMBL/GenBank/DDBJ whole genome shotgun (WGS) entry which is preliminary data.</text>
</comment>
<dbReference type="InterPro" id="IPR012337">
    <property type="entry name" value="RNaseH-like_sf"/>
</dbReference>
<dbReference type="InterPro" id="IPR001584">
    <property type="entry name" value="Integrase_cat-core"/>
</dbReference>
<organism evidence="4 5">
    <name type="scientific">Zhenhengia yiwuensis</name>
    <dbReference type="NCBI Taxonomy" id="2763666"/>
    <lineage>
        <taxon>Bacteria</taxon>
        <taxon>Bacillati</taxon>
        <taxon>Bacillota</taxon>
        <taxon>Clostridia</taxon>
        <taxon>Lachnospirales</taxon>
        <taxon>Lachnospiraceae</taxon>
        <taxon>Zhenhengia</taxon>
    </lineage>
</organism>
<proteinExistence type="inferred from homology"/>
<dbReference type="PANTHER" id="PTHR35004">
    <property type="entry name" value="TRANSPOSASE RV3428C-RELATED"/>
    <property type="match status" value="1"/>
</dbReference>
<dbReference type="Gene3D" id="1.10.10.60">
    <property type="entry name" value="Homeodomain-like"/>
    <property type="match status" value="1"/>
</dbReference>
<dbReference type="InterPro" id="IPR036397">
    <property type="entry name" value="RNaseH_sf"/>
</dbReference>
<dbReference type="PANTHER" id="PTHR35004:SF8">
    <property type="entry name" value="TRANSPOSASE RV3428C-RELATED"/>
    <property type="match status" value="1"/>
</dbReference>
<dbReference type="SUPFAM" id="SSF88659">
    <property type="entry name" value="Sigma3 and sigma4 domains of RNA polymerase sigma factors"/>
    <property type="match status" value="1"/>
</dbReference>
<evidence type="ECO:0000313" key="5">
    <source>
        <dbReference type="Proteomes" id="UP000655830"/>
    </source>
</evidence>
<evidence type="ECO:0000259" key="3">
    <source>
        <dbReference type="PROSITE" id="PS50994"/>
    </source>
</evidence>
<feature type="domain" description="Integrase catalytic" evidence="3">
    <location>
        <begin position="136"/>
        <end position="313"/>
    </location>
</feature>
<dbReference type="InterPro" id="IPR010332">
    <property type="entry name" value="ATPase_terminase-su_N"/>
</dbReference>